<gene>
    <name evidence="2" type="ORF">SAMN05421789_102310</name>
</gene>
<protein>
    <submittedName>
        <fullName evidence="2">5-methylcytosine-specific restriction enzyme B</fullName>
    </submittedName>
</protein>
<name>A0A1N7JT54_9FLAO</name>
<evidence type="ECO:0000313" key="2">
    <source>
        <dbReference type="EMBL" id="SIS52549.1"/>
    </source>
</evidence>
<dbReference type="SUPFAM" id="SSF52540">
    <property type="entry name" value="P-loop containing nucleoside triphosphate hydrolases"/>
    <property type="match status" value="1"/>
</dbReference>
<dbReference type="Proteomes" id="UP000185839">
    <property type="component" value="Unassembled WGS sequence"/>
</dbReference>
<evidence type="ECO:0000313" key="3">
    <source>
        <dbReference type="Proteomes" id="UP000185839"/>
    </source>
</evidence>
<dbReference type="EMBL" id="FTOI01000002">
    <property type="protein sequence ID" value="SIS52549.1"/>
    <property type="molecule type" value="Genomic_DNA"/>
</dbReference>
<proteinExistence type="predicted"/>
<dbReference type="AlphaFoldDB" id="A0A1N7JT54"/>
<evidence type="ECO:0000259" key="1">
    <source>
        <dbReference type="Pfam" id="PF07728"/>
    </source>
</evidence>
<reference evidence="3" key="1">
    <citation type="submission" date="2017-01" db="EMBL/GenBank/DDBJ databases">
        <authorList>
            <person name="Varghese N."/>
            <person name="Submissions S."/>
        </authorList>
    </citation>
    <scope>NUCLEOTIDE SEQUENCE [LARGE SCALE GENOMIC DNA]</scope>
    <source>
        <strain evidence="3">DSM 23145</strain>
    </source>
</reference>
<dbReference type="Pfam" id="PF07728">
    <property type="entry name" value="AAA_5"/>
    <property type="match status" value="1"/>
</dbReference>
<dbReference type="RefSeq" id="WP_076385401.1">
    <property type="nucleotide sequence ID" value="NZ_FTOI01000002.1"/>
</dbReference>
<dbReference type="STRING" id="713588.SAMN05421789_102310"/>
<dbReference type="Gene3D" id="3.40.50.300">
    <property type="entry name" value="P-loop containing nucleotide triphosphate hydrolases"/>
    <property type="match status" value="2"/>
</dbReference>
<dbReference type="InterPro" id="IPR027417">
    <property type="entry name" value="P-loop_NTPase"/>
</dbReference>
<accession>A0A1N7JT54</accession>
<dbReference type="PANTHER" id="PTHR37291">
    <property type="entry name" value="5-METHYLCYTOSINE-SPECIFIC RESTRICTION ENZYME B"/>
    <property type="match status" value="1"/>
</dbReference>
<dbReference type="InterPro" id="IPR052934">
    <property type="entry name" value="Methyl-DNA_Rec/Restrict_Enz"/>
</dbReference>
<organism evidence="2 3">
    <name type="scientific">Kaistella chaponensis</name>
    <dbReference type="NCBI Taxonomy" id="713588"/>
    <lineage>
        <taxon>Bacteria</taxon>
        <taxon>Pseudomonadati</taxon>
        <taxon>Bacteroidota</taxon>
        <taxon>Flavobacteriia</taxon>
        <taxon>Flavobacteriales</taxon>
        <taxon>Weeksellaceae</taxon>
        <taxon>Chryseobacterium group</taxon>
        <taxon>Kaistella</taxon>
    </lineage>
</organism>
<dbReference type="GO" id="GO:0016887">
    <property type="term" value="F:ATP hydrolysis activity"/>
    <property type="evidence" value="ECO:0007669"/>
    <property type="project" value="InterPro"/>
</dbReference>
<dbReference type="PANTHER" id="PTHR37291:SF1">
    <property type="entry name" value="TYPE IV METHYL-DIRECTED RESTRICTION ENZYME ECOKMCRB SUBUNIT"/>
    <property type="match status" value="1"/>
</dbReference>
<feature type="domain" description="ATPase dynein-related AAA" evidence="1">
    <location>
        <begin position="607"/>
        <end position="684"/>
    </location>
</feature>
<dbReference type="OrthoDB" id="9781481at2"/>
<dbReference type="GO" id="GO:0005524">
    <property type="term" value="F:ATP binding"/>
    <property type="evidence" value="ECO:0007669"/>
    <property type="project" value="InterPro"/>
</dbReference>
<keyword evidence="3" id="KW-1185">Reference proteome</keyword>
<sequence>MTTKEIKEGIKLLCETSKTIQNCYENKQILVDEINRAKRSDIEKCWQYYQSRSGVIVDVRKELIKHIIDGGDVTVDFLEKLVEKHKEGKENQFKTYKNFYTIFYPVITFYGHQNLREFIEKFIAQIILDLGISEQVKSISFDFQGARQLGSDRYWLAIYNKAQENQSTGLQFFIDFHNGSMTYGIYRHSDKTYVKEKILATAVDFDYDVMLSYFKSDVNTILEDIPDYGDLKTIDLENHNLYKMSHGSFKQRSKSHIVDSLINNNWITLHEDTGKDQAKSFKENLKNGDFVYITLGSNKLIGIARVISDVWDYVPNEMIGSDGWIYKEVEFVKNPVKPNTKDLQDKGTIYPSGNTTFTQIKPDILEEANKKLFMPYFNVEFISGQTSKSYPAFKPSMVNAPLNQILYGPPGTGKTYNTILKAVEIITGQIPNSYKDAVDIFNKNLNNQIEFITFHQSYSYEDFIQGLRPDIENGKELSFEKKDGIFKRIADRALANLKASKDPLSQKKPFEFVFNQLIEPLNNMEVNELNIKMKKSSFFITEVGEKSIAFRKNIGDSEHTLSIATLKKMYDKGENDLILGGLQPYYNPILELLLEKGKKNLTKVELKNYVIVIDEINRANISRVFGELITLIEEDKRSEGEIPLSVTLPSGDSFIVPSNLYIIGTMNTADKSIALLDIALRRRFEFVPYYPNHLTEGVKDGFLLEKINAEIQKRKGYDFTIGHAYFMGENYSLEKTINNKVIPLLLEYFMNDEREIISILKACDIELEGWPMKMKTL</sequence>
<dbReference type="InterPro" id="IPR011704">
    <property type="entry name" value="ATPase_dyneun-rel_AAA"/>
</dbReference>